<dbReference type="AlphaFoldDB" id="A0A0J1B472"/>
<name>A0A0J1B472_9TREE</name>
<organism evidence="2 3">
    <name type="scientific">Cutaneotrichosporon oleaginosum</name>
    <dbReference type="NCBI Taxonomy" id="879819"/>
    <lineage>
        <taxon>Eukaryota</taxon>
        <taxon>Fungi</taxon>
        <taxon>Dikarya</taxon>
        <taxon>Basidiomycota</taxon>
        <taxon>Agaricomycotina</taxon>
        <taxon>Tremellomycetes</taxon>
        <taxon>Trichosporonales</taxon>
        <taxon>Trichosporonaceae</taxon>
        <taxon>Cutaneotrichosporon</taxon>
    </lineage>
</organism>
<evidence type="ECO:0000313" key="2">
    <source>
        <dbReference type="EMBL" id="KLT42439.1"/>
    </source>
</evidence>
<dbReference type="RefSeq" id="XP_018278930.1">
    <property type="nucleotide sequence ID" value="XM_018423144.1"/>
</dbReference>
<feature type="region of interest" description="Disordered" evidence="1">
    <location>
        <begin position="104"/>
        <end position="125"/>
    </location>
</feature>
<proteinExistence type="predicted"/>
<evidence type="ECO:0000256" key="1">
    <source>
        <dbReference type="SAM" id="MobiDB-lite"/>
    </source>
</evidence>
<evidence type="ECO:0000313" key="3">
    <source>
        <dbReference type="Proteomes" id="UP000053611"/>
    </source>
</evidence>
<protein>
    <submittedName>
        <fullName evidence="2">Uncharacterized protein</fullName>
    </submittedName>
</protein>
<accession>A0A0J1B472</accession>
<dbReference type="OrthoDB" id="10681355at2759"/>
<keyword evidence="3" id="KW-1185">Reference proteome</keyword>
<feature type="compositionally biased region" description="Pro residues" evidence="1">
    <location>
        <begin position="110"/>
        <end position="119"/>
    </location>
</feature>
<dbReference type="EMBL" id="KQ087205">
    <property type="protein sequence ID" value="KLT42439.1"/>
    <property type="molecule type" value="Genomic_DNA"/>
</dbReference>
<sequence>MLKSLKKAISKASNESKLHDAHSLAVVHKGAVAQGSLDHTAFPDIFEAVLQYAPHASLLRLRATCRSLRDRIDRAMAVHLVQLGNERHARTPLGAGHQLGRHPAFSPLSFRPPPPPPATSKPRFFRREMLPPRVVPRHLEILAAVQVVDLVHTITHLVGGLSCDLKKAADVQPLQFRAVRMWCGDVRTDPKPSSLPGDRVVFWWPHRLAEPSFEEDWSRVNRDYAPGRIVLNLALRISEPSLLWQWMSLATELVIILVDRDDPRFGRGSVTEGGADFAAWVASYPDHRQLMSVTIVNAEVLPLIENGQVRFPTSAVRRQAVTLETIVKRSPPIIPFSFLSLDEYRSQVGEEQFRYETDEEFVFRAKV</sequence>
<gene>
    <name evidence="2" type="ORF">CC85DRAFT_285533</name>
</gene>
<dbReference type="GeneID" id="28983747"/>
<dbReference type="Proteomes" id="UP000053611">
    <property type="component" value="Unassembled WGS sequence"/>
</dbReference>
<reference evidence="2 3" key="1">
    <citation type="submission" date="2015-03" db="EMBL/GenBank/DDBJ databases">
        <title>Genomics and transcriptomics of the oil-accumulating basidiomycete yeast T. oleaginosus allow insights into substrate utilization and the diverse evolutionary trajectories of mating systems in fungi.</title>
        <authorList>
            <consortium name="DOE Joint Genome Institute"/>
            <person name="Kourist R."/>
            <person name="Kracht O."/>
            <person name="Bracharz F."/>
            <person name="Lipzen A."/>
            <person name="Nolan M."/>
            <person name="Ohm R."/>
            <person name="Grigoriev I."/>
            <person name="Sun S."/>
            <person name="Heitman J."/>
            <person name="Bruck T."/>
            <person name="Nowrousian M."/>
        </authorList>
    </citation>
    <scope>NUCLEOTIDE SEQUENCE [LARGE SCALE GENOMIC DNA]</scope>
    <source>
        <strain evidence="2 3">IBC0246</strain>
    </source>
</reference>